<dbReference type="SUPFAM" id="SSF48498">
    <property type="entry name" value="Tetracyclin repressor-like, C-terminal domain"/>
    <property type="match status" value="1"/>
</dbReference>
<keyword evidence="1" id="KW-0678">Repressor</keyword>
<proteinExistence type="predicted"/>
<dbReference type="InterPro" id="IPR009057">
    <property type="entry name" value="Homeodomain-like_sf"/>
</dbReference>
<dbReference type="InterPro" id="IPR039538">
    <property type="entry name" value="BetI_C"/>
</dbReference>
<evidence type="ECO:0000313" key="8">
    <source>
        <dbReference type="Proteomes" id="UP000272503"/>
    </source>
</evidence>
<dbReference type="GO" id="GO:0003700">
    <property type="term" value="F:DNA-binding transcription factor activity"/>
    <property type="evidence" value="ECO:0007669"/>
    <property type="project" value="TreeGrafter"/>
</dbReference>
<evidence type="ECO:0000256" key="1">
    <source>
        <dbReference type="ARBA" id="ARBA00022491"/>
    </source>
</evidence>
<dbReference type="Pfam" id="PF00440">
    <property type="entry name" value="TetR_N"/>
    <property type="match status" value="1"/>
</dbReference>
<feature type="domain" description="HTH tetR-type" evidence="6">
    <location>
        <begin position="17"/>
        <end position="77"/>
    </location>
</feature>
<name>A0A3L7A933_9MICO</name>
<evidence type="ECO:0000256" key="2">
    <source>
        <dbReference type="ARBA" id="ARBA00023015"/>
    </source>
</evidence>
<gene>
    <name evidence="7" type="ORF">D9V32_04610</name>
</gene>
<organism evidence="7 8">
    <name type="scientific">Mycetocola tolaasinivorans</name>
    <dbReference type="NCBI Taxonomy" id="76635"/>
    <lineage>
        <taxon>Bacteria</taxon>
        <taxon>Bacillati</taxon>
        <taxon>Actinomycetota</taxon>
        <taxon>Actinomycetes</taxon>
        <taxon>Micrococcales</taxon>
        <taxon>Microbacteriaceae</taxon>
        <taxon>Mycetocola</taxon>
    </lineage>
</organism>
<evidence type="ECO:0000256" key="5">
    <source>
        <dbReference type="PROSITE-ProRule" id="PRU00335"/>
    </source>
</evidence>
<dbReference type="PROSITE" id="PS50977">
    <property type="entry name" value="HTH_TETR_2"/>
    <property type="match status" value="1"/>
</dbReference>
<dbReference type="GO" id="GO:0000976">
    <property type="term" value="F:transcription cis-regulatory region binding"/>
    <property type="evidence" value="ECO:0007669"/>
    <property type="project" value="TreeGrafter"/>
</dbReference>
<dbReference type="InterPro" id="IPR001647">
    <property type="entry name" value="HTH_TetR"/>
</dbReference>
<keyword evidence="2" id="KW-0805">Transcription regulation</keyword>
<comment type="caution">
    <text evidence="7">The sequence shown here is derived from an EMBL/GenBank/DDBJ whole genome shotgun (WGS) entry which is preliminary data.</text>
</comment>
<dbReference type="Proteomes" id="UP000272503">
    <property type="component" value="Unassembled WGS sequence"/>
</dbReference>
<dbReference type="PRINTS" id="PR00455">
    <property type="entry name" value="HTHTETR"/>
</dbReference>
<dbReference type="PANTHER" id="PTHR30055:SF234">
    <property type="entry name" value="HTH-TYPE TRANSCRIPTIONAL REGULATOR BETI"/>
    <property type="match status" value="1"/>
</dbReference>
<reference evidence="7 8" key="1">
    <citation type="submission" date="2018-10" db="EMBL/GenBank/DDBJ databases">
        <authorList>
            <person name="Li J."/>
        </authorList>
    </citation>
    <scope>NUCLEOTIDE SEQUENCE [LARGE SCALE GENOMIC DNA]</scope>
    <source>
        <strain evidence="7 8">IF 016277</strain>
    </source>
</reference>
<dbReference type="RefSeq" id="WP_121647725.1">
    <property type="nucleotide sequence ID" value="NZ_RCUX01000003.1"/>
</dbReference>
<dbReference type="Gene3D" id="1.10.357.10">
    <property type="entry name" value="Tetracycline Repressor, domain 2"/>
    <property type="match status" value="1"/>
</dbReference>
<evidence type="ECO:0000259" key="6">
    <source>
        <dbReference type="PROSITE" id="PS50977"/>
    </source>
</evidence>
<dbReference type="PANTHER" id="PTHR30055">
    <property type="entry name" value="HTH-TYPE TRANSCRIPTIONAL REGULATOR RUTR"/>
    <property type="match status" value="1"/>
</dbReference>
<feature type="DNA-binding region" description="H-T-H motif" evidence="5">
    <location>
        <begin position="40"/>
        <end position="59"/>
    </location>
</feature>
<dbReference type="InterPro" id="IPR036271">
    <property type="entry name" value="Tet_transcr_reg_TetR-rel_C_sf"/>
</dbReference>
<keyword evidence="4" id="KW-0804">Transcription</keyword>
<sequence>MTVPKKRGPRGPYAKSVERRSQILAATEWVFRMRGYRAGTLQEIADRAGMGQSSLLHHFPTKEALLRAVLIERDVRADDLVISGDISSMVVGLARENESNRGPVELYSVLLGEATTQDHPAREYFQERLERVHTLYAQILQGHADAGELRPGVDPSGAASALVALWDGTQQQWLLGAPGVSVPDVLGRYLALLFTDEGMPEGLRPYSGRSLAGQAE</sequence>
<keyword evidence="3 5" id="KW-0238">DNA-binding</keyword>
<dbReference type="EMBL" id="RCUX01000003">
    <property type="protein sequence ID" value="RLP76916.1"/>
    <property type="molecule type" value="Genomic_DNA"/>
</dbReference>
<evidence type="ECO:0000313" key="7">
    <source>
        <dbReference type="EMBL" id="RLP76916.1"/>
    </source>
</evidence>
<dbReference type="OrthoDB" id="7505659at2"/>
<evidence type="ECO:0000256" key="3">
    <source>
        <dbReference type="ARBA" id="ARBA00023125"/>
    </source>
</evidence>
<accession>A0A3L7A933</accession>
<dbReference type="AlphaFoldDB" id="A0A3L7A933"/>
<dbReference type="Pfam" id="PF13977">
    <property type="entry name" value="TetR_C_6"/>
    <property type="match status" value="1"/>
</dbReference>
<protein>
    <submittedName>
        <fullName evidence="7">TetR/AcrR family transcriptional regulator</fullName>
    </submittedName>
</protein>
<dbReference type="InterPro" id="IPR050109">
    <property type="entry name" value="HTH-type_TetR-like_transc_reg"/>
</dbReference>
<evidence type="ECO:0000256" key="4">
    <source>
        <dbReference type="ARBA" id="ARBA00023163"/>
    </source>
</evidence>
<dbReference type="SUPFAM" id="SSF46689">
    <property type="entry name" value="Homeodomain-like"/>
    <property type="match status" value="1"/>
</dbReference>
<keyword evidence="8" id="KW-1185">Reference proteome</keyword>